<name>A0A4P6Q431_9ACTN</name>
<gene>
    <name evidence="2" type="ORF">EKD16_08365</name>
</gene>
<proteinExistence type="predicted"/>
<sequence length="55" mass="5845">MRTDPPTTAAGLPRRGPAEGTAVDPPPVSPHDRAVLERFAAGLERLFPDDAPEQP</sequence>
<reference evidence="2 3" key="1">
    <citation type="submission" date="2019-02" db="EMBL/GenBank/DDBJ databases">
        <authorList>
            <person name="Khodamoradi S."/>
            <person name="Hahnke R.L."/>
            <person name="Kaempfer P."/>
            <person name="Schumann P."/>
            <person name="Rohde M."/>
            <person name="Steinert M."/>
            <person name="Luzhetskyy A."/>
            <person name="Wink J."/>
            <person name="Ruckert C."/>
        </authorList>
    </citation>
    <scope>NUCLEOTIDE SEQUENCE [LARGE SCALE GENOMIC DNA]</scope>
    <source>
        <strain evidence="2 3">M2</strain>
    </source>
</reference>
<keyword evidence="3" id="KW-1185">Reference proteome</keyword>
<dbReference type="AlphaFoldDB" id="A0A4P6Q431"/>
<protein>
    <submittedName>
        <fullName evidence="2">Uncharacterized protein</fullName>
    </submittedName>
</protein>
<evidence type="ECO:0000313" key="2">
    <source>
        <dbReference type="EMBL" id="QBI53467.1"/>
    </source>
</evidence>
<evidence type="ECO:0000313" key="3">
    <source>
        <dbReference type="Proteomes" id="UP000292235"/>
    </source>
</evidence>
<organism evidence="2 3">
    <name type="scientific">Streptomonospora litoralis</name>
    <dbReference type="NCBI Taxonomy" id="2498135"/>
    <lineage>
        <taxon>Bacteria</taxon>
        <taxon>Bacillati</taxon>
        <taxon>Actinomycetota</taxon>
        <taxon>Actinomycetes</taxon>
        <taxon>Streptosporangiales</taxon>
        <taxon>Nocardiopsidaceae</taxon>
        <taxon>Streptomonospora</taxon>
    </lineage>
</organism>
<evidence type="ECO:0000256" key="1">
    <source>
        <dbReference type="SAM" id="MobiDB-lite"/>
    </source>
</evidence>
<dbReference type="RefSeq" id="WP_165498523.1">
    <property type="nucleotide sequence ID" value="NZ_CP036455.1"/>
</dbReference>
<feature type="region of interest" description="Disordered" evidence="1">
    <location>
        <begin position="1"/>
        <end position="31"/>
    </location>
</feature>
<accession>A0A4P6Q431</accession>
<dbReference type="Proteomes" id="UP000292235">
    <property type="component" value="Chromosome"/>
</dbReference>
<dbReference type="EMBL" id="CP036455">
    <property type="protein sequence ID" value="QBI53467.1"/>
    <property type="molecule type" value="Genomic_DNA"/>
</dbReference>
<dbReference type="KEGG" id="strr:EKD16_08365"/>